<dbReference type="Pfam" id="PF02371">
    <property type="entry name" value="Transposase_20"/>
    <property type="match status" value="1"/>
</dbReference>
<evidence type="ECO:0000259" key="2">
    <source>
        <dbReference type="Pfam" id="PF02371"/>
    </source>
</evidence>
<reference evidence="3" key="1">
    <citation type="journal article" date="2014" name="Front. Microbiol.">
        <title>High frequency of phylogenetically diverse reductive dehalogenase-homologous genes in deep subseafloor sedimentary metagenomes.</title>
        <authorList>
            <person name="Kawai M."/>
            <person name="Futagami T."/>
            <person name="Toyoda A."/>
            <person name="Takaki Y."/>
            <person name="Nishi S."/>
            <person name="Hori S."/>
            <person name="Arai W."/>
            <person name="Tsubouchi T."/>
            <person name="Morono Y."/>
            <person name="Uchiyama I."/>
            <person name="Ito T."/>
            <person name="Fujiyama A."/>
            <person name="Inagaki F."/>
            <person name="Takami H."/>
        </authorList>
    </citation>
    <scope>NUCLEOTIDE SEQUENCE</scope>
    <source>
        <strain evidence="3">Expedition CK06-06</strain>
    </source>
</reference>
<dbReference type="GO" id="GO:0006313">
    <property type="term" value="P:DNA transposition"/>
    <property type="evidence" value="ECO:0007669"/>
    <property type="project" value="InterPro"/>
</dbReference>
<feature type="domain" description="Transposase IS116/IS110/IS902 C-terminal" evidence="2">
    <location>
        <begin position="186"/>
        <end position="235"/>
    </location>
</feature>
<proteinExistence type="predicted"/>
<accession>X1FB39</accession>
<dbReference type="GO" id="GO:0003677">
    <property type="term" value="F:DNA binding"/>
    <property type="evidence" value="ECO:0007669"/>
    <property type="project" value="InterPro"/>
</dbReference>
<organism evidence="3">
    <name type="scientific">marine sediment metagenome</name>
    <dbReference type="NCBI Taxonomy" id="412755"/>
    <lineage>
        <taxon>unclassified sequences</taxon>
        <taxon>metagenomes</taxon>
        <taxon>ecological metagenomes</taxon>
    </lineage>
</organism>
<protein>
    <submittedName>
        <fullName evidence="3">Uncharacterized protein</fullName>
    </submittedName>
</protein>
<comment type="caution">
    <text evidence="3">The sequence shown here is derived from an EMBL/GenBank/DDBJ whole genome shotgun (WGS) entry which is preliminary data.</text>
</comment>
<dbReference type="Pfam" id="PF01548">
    <property type="entry name" value="DEDD_Tnp_IS110"/>
    <property type="match status" value="1"/>
</dbReference>
<gene>
    <name evidence="3" type="ORF">S03H2_08303</name>
</gene>
<dbReference type="InterPro" id="IPR047650">
    <property type="entry name" value="Transpos_IS110"/>
</dbReference>
<evidence type="ECO:0000259" key="1">
    <source>
        <dbReference type="Pfam" id="PF01548"/>
    </source>
</evidence>
<dbReference type="AlphaFoldDB" id="X1FB39"/>
<dbReference type="PANTHER" id="PTHR33055">
    <property type="entry name" value="TRANSPOSASE FOR INSERTION SEQUENCE ELEMENT IS1111A"/>
    <property type="match status" value="1"/>
</dbReference>
<name>X1FB39_9ZZZZ</name>
<dbReference type="GO" id="GO:0004803">
    <property type="term" value="F:transposase activity"/>
    <property type="evidence" value="ECO:0007669"/>
    <property type="project" value="InterPro"/>
</dbReference>
<feature type="domain" description="Transposase IS110-like N-terminal" evidence="1">
    <location>
        <begin position="45"/>
        <end position="113"/>
    </location>
</feature>
<dbReference type="InterPro" id="IPR002525">
    <property type="entry name" value="Transp_IS110-like_N"/>
</dbReference>
<evidence type="ECO:0000313" key="3">
    <source>
        <dbReference type="EMBL" id="GAH29780.1"/>
    </source>
</evidence>
<dbReference type="InterPro" id="IPR003346">
    <property type="entry name" value="Transposase_20"/>
</dbReference>
<dbReference type="EMBL" id="BARU01004014">
    <property type="protein sequence ID" value="GAH29780.1"/>
    <property type="molecule type" value="Genomic_DNA"/>
</dbReference>
<sequence>MKDFLNGQRRDGEKLHLTFEISGEAGYRHDALINLVDSITVSNPTKMTWIYRTAKKNDRIDSRKQAVLLSIGEVPKVYIPNREVRQWRVTIQHRRKMVSSITQVKNRIRMLLKANGFVKAAYRGSWWKVANRVWMRGLCEQAEINSEELWRMNLIDMLEGLWLLEGQLKRTTKYLDGYLDKQPGSRLLMSIPGVGPRTTEAVLAYTDDIRRFGRSKQYCAYFGLTPRLDESGSSRS</sequence>